<gene>
    <name evidence="2" type="ORF">SAMN05660831_00026</name>
</gene>
<dbReference type="AlphaFoldDB" id="A0A1I1MYE1"/>
<evidence type="ECO:0000313" key="2">
    <source>
        <dbReference type="EMBL" id="SFC90389.1"/>
    </source>
</evidence>
<reference evidence="2 3" key="1">
    <citation type="submission" date="2016-10" db="EMBL/GenBank/DDBJ databases">
        <authorList>
            <person name="de Groot N.N."/>
        </authorList>
    </citation>
    <scope>NUCLEOTIDE SEQUENCE [LARGE SCALE GENOMIC DNA]</scope>
    <source>
        <strain evidence="2 3">HL3</strain>
    </source>
</reference>
<feature type="region of interest" description="Disordered" evidence="1">
    <location>
        <begin position="179"/>
        <end position="201"/>
    </location>
</feature>
<sequence>MSRRQDRGAGAWLRWTYRTWEPLRQTQNLIIRGLRPQVVAEITGIQYTLCQELRRELLPNGPVIRSTIPSGIESRAMRSEQAYRAGSVFVVAYLNAAGAQQAARSFQVEAWCAAFDLSQQVCERLGWTPLPADYAYVIAREMTNPEELVYEWCNICGAPFYRNHWIKGRCPFCRELEEKPSPHKTQPSTENSPRLHAIGPI</sequence>
<dbReference type="SUPFAM" id="SSF160930">
    <property type="entry name" value="FlhC-like"/>
    <property type="match status" value="1"/>
</dbReference>
<dbReference type="RefSeq" id="WP_093426731.1">
    <property type="nucleotide sequence ID" value="NZ_FOMJ01000001.1"/>
</dbReference>
<protein>
    <recommendedName>
        <fullName evidence="4">Flagellar transcriptional activator FlhC</fullName>
    </recommendedName>
</protein>
<evidence type="ECO:0000313" key="3">
    <source>
        <dbReference type="Proteomes" id="UP000198611"/>
    </source>
</evidence>
<feature type="compositionally biased region" description="Polar residues" evidence="1">
    <location>
        <begin position="183"/>
        <end position="192"/>
    </location>
</feature>
<dbReference type="STRING" id="1123397.SAMN05660831_00026"/>
<accession>A0A1I1MYE1</accession>
<proteinExistence type="predicted"/>
<keyword evidence="3" id="KW-1185">Reference proteome</keyword>
<evidence type="ECO:0008006" key="4">
    <source>
        <dbReference type="Google" id="ProtNLM"/>
    </source>
</evidence>
<dbReference type="EMBL" id="FOMJ01000001">
    <property type="protein sequence ID" value="SFC90389.1"/>
    <property type="molecule type" value="Genomic_DNA"/>
</dbReference>
<evidence type="ECO:0000256" key="1">
    <source>
        <dbReference type="SAM" id="MobiDB-lite"/>
    </source>
</evidence>
<name>A0A1I1MYE1_9GAMM</name>
<organism evidence="2 3">
    <name type="scientific">Thiohalospira halophila DSM 15071</name>
    <dbReference type="NCBI Taxonomy" id="1123397"/>
    <lineage>
        <taxon>Bacteria</taxon>
        <taxon>Pseudomonadati</taxon>
        <taxon>Pseudomonadota</taxon>
        <taxon>Gammaproteobacteria</taxon>
        <taxon>Thiohalospirales</taxon>
        <taxon>Thiohalospiraceae</taxon>
        <taxon>Thiohalospira</taxon>
    </lineage>
</organism>
<dbReference type="Proteomes" id="UP000198611">
    <property type="component" value="Unassembled WGS sequence"/>
</dbReference>